<feature type="region of interest" description="Disordered" evidence="1">
    <location>
        <begin position="109"/>
        <end position="156"/>
    </location>
</feature>
<evidence type="ECO:0000256" key="1">
    <source>
        <dbReference type="SAM" id="MobiDB-lite"/>
    </source>
</evidence>
<name>A0A0N1PC61_LEPSE</name>
<sequence length="547" mass="56511">MLWSHHLKKQWSFGDLIAVRVQDANGLVLGSTIPMPFAALQEGQSAWGVSWINADPVVEPGQRAGGVEVESSVASNHADNAKFEDEDSSPAEPQKVTSVIASAPFHSVDVVEGQGPPQLTASPKGSEEAPQQSPALDVASGGSAASPSLPPSALPFNTLAANEQLPSVTAAEEAKESGDEAGAQVNDGSASFSASTGAALATPTAGAPRSPVSAPAATSPIGAAKVAAAADTASAGLQGGGGGGVTHVATHRSASSTMPWSLQPDVRPPTFSKCLPISIKQASKGPLSLDVITASGTKLAIAEADIQATLHDDVSGSPVVHHYAVVVAPLKAKPQAKQDNAVYAVLEFSVVIGSTDSDTAILMSVSALSSSVPTSLEIGNTCAFSSRTFYYPPKFLTGTGDYIVTNVLCVESRSDNPVQLTVALPDSLKNMGVLPDKMTVIQRRGDRAFFTFTWGVFDAYVDIDANKDIDADRSTVSLHLLIRDGTQNRAPVEIALIGDLPLPQAKNTGPFMFYVNHAKVSNISCSPIDSAILADFLPISLVTRAGT</sequence>
<evidence type="ECO:0000313" key="3">
    <source>
        <dbReference type="Proteomes" id="UP000038009"/>
    </source>
</evidence>
<gene>
    <name evidence="2" type="ORF">ABL78_7672</name>
</gene>
<accession>A0A0N1PC61</accession>
<feature type="region of interest" description="Disordered" evidence="1">
    <location>
        <begin position="238"/>
        <end position="265"/>
    </location>
</feature>
<reference evidence="2 3" key="1">
    <citation type="journal article" date="2015" name="PLoS Pathog.">
        <title>Leptomonas seymouri: Adaptations to the Dixenous Life Cycle Analyzed by Genome Sequencing, Transcriptome Profiling and Co-infection with Leishmania donovani.</title>
        <authorList>
            <person name="Kraeva N."/>
            <person name="Butenko A."/>
            <person name="Hlavacova J."/>
            <person name="Kostygov A."/>
            <person name="Myskova J."/>
            <person name="Grybchuk D."/>
            <person name="Lestinova T."/>
            <person name="Votypka J."/>
            <person name="Volf P."/>
            <person name="Opperdoes F."/>
            <person name="Flegontov P."/>
            <person name="Lukes J."/>
            <person name="Yurchenko V."/>
        </authorList>
    </citation>
    <scope>NUCLEOTIDE SEQUENCE [LARGE SCALE GENOMIC DNA]</scope>
    <source>
        <strain evidence="2 3">ATCC 30220</strain>
    </source>
</reference>
<organism evidence="2 3">
    <name type="scientific">Leptomonas seymouri</name>
    <dbReference type="NCBI Taxonomy" id="5684"/>
    <lineage>
        <taxon>Eukaryota</taxon>
        <taxon>Discoba</taxon>
        <taxon>Euglenozoa</taxon>
        <taxon>Kinetoplastea</taxon>
        <taxon>Metakinetoplastina</taxon>
        <taxon>Trypanosomatida</taxon>
        <taxon>Trypanosomatidae</taxon>
        <taxon>Leishmaniinae</taxon>
        <taxon>Leptomonas</taxon>
    </lineage>
</organism>
<keyword evidence="3" id="KW-1185">Reference proteome</keyword>
<feature type="region of interest" description="Disordered" evidence="1">
    <location>
        <begin position="168"/>
        <end position="191"/>
    </location>
</feature>
<comment type="caution">
    <text evidence="2">The sequence shown here is derived from an EMBL/GenBank/DDBJ whole genome shotgun (WGS) entry which is preliminary data.</text>
</comment>
<dbReference type="OMA" id="SWINEYP"/>
<feature type="region of interest" description="Disordered" evidence="1">
    <location>
        <begin position="62"/>
        <end position="94"/>
    </location>
</feature>
<protein>
    <submittedName>
        <fullName evidence="2">Uncharacterized protein</fullName>
    </submittedName>
</protein>
<dbReference type="OrthoDB" id="273250at2759"/>
<dbReference type="VEuPathDB" id="TriTrypDB:Lsey_0401_0010"/>
<feature type="compositionally biased region" description="Polar residues" evidence="1">
    <location>
        <begin position="117"/>
        <end position="134"/>
    </location>
</feature>
<evidence type="ECO:0000313" key="2">
    <source>
        <dbReference type="EMBL" id="KPI83291.1"/>
    </source>
</evidence>
<proteinExistence type="predicted"/>
<dbReference type="EMBL" id="LJSK01000401">
    <property type="protein sequence ID" value="KPI83291.1"/>
    <property type="molecule type" value="Genomic_DNA"/>
</dbReference>
<dbReference type="Proteomes" id="UP000038009">
    <property type="component" value="Unassembled WGS sequence"/>
</dbReference>
<dbReference type="AlphaFoldDB" id="A0A0N1PC61"/>